<evidence type="ECO:0000313" key="5">
    <source>
        <dbReference type="EnsemblMetazoa" id="XP_030837090"/>
    </source>
</evidence>
<dbReference type="Gene3D" id="3.30.70.1230">
    <property type="entry name" value="Nucleotide cyclase"/>
    <property type="match status" value="1"/>
</dbReference>
<dbReference type="GO" id="GO:0016829">
    <property type="term" value="F:lyase activity"/>
    <property type="evidence" value="ECO:0007669"/>
    <property type="project" value="UniProtKB-KW"/>
</dbReference>
<organism evidence="5 6">
    <name type="scientific">Strongylocentrotus purpuratus</name>
    <name type="common">Purple sea urchin</name>
    <dbReference type="NCBI Taxonomy" id="7668"/>
    <lineage>
        <taxon>Eukaryota</taxon>
        <taxon>Metazoa</taxon>
        <taxon>Echinodermata</taxon>
        <taxon>Eleutherozoa</taxon>
        <taxon>Echinozoa</taxon>
        <taxon>Echinoidea</taxon>
        <taxon>Euechinoidea</taxon>
        <taxon>Echinacea</taxon>
        <taxon>Camarodonta</taxon>
        <taxon>Echinidea</taxon>
        <taxon>Strongylocentrotidae</taxon>
        <taxon>Strongylocentrotus</taxon>
    </lineage>
</organism>
<reference evidence="5" key="2">
    <citation type="submission" date="2021-01" db="UniProtKB">
        <authorList>
            <consortium name="EnsemblMetazoa"/>
        </authorList>
    </citation>
    <scope>IDENTIFICATION</scope>
</reference>
<evidence type="ECO:0000256" key="3">
    <source>
        <dbReference type="ARBA" id="ARBA00023239"/>
    </source>
</evidence>
<evidence type="ECO:0000259" key="4">
    <source>
        <dbReference type="PROSITE" id="PS50125"/>
    </source>
</evidence>
<evidence type="ECO:0000313" key="6">
    <source>
        <dbReference type="Proteomes" id="UP000007110"/>
    </source>
</evidence>
<dbReference type="Proteomes" id="UP000007110">
    <property type="component" value="Unassembled WGS sequence"/>
</dbReference>
<protein>
    <recommendedName>
        <fullName evidence="4">Guanylate cyclase domain-containing protein</fullName>
    </recommendedName>
</protein>
<dbReference type="PANTHER" id="PTHR16305:SF28">
    <property type="entry name" value="GUANYLATE CYCLASE DOMAIN-CONTAINING PROTEIN"/>
    <property type="match status" value="1"/>
</dbReference>
<reference evidence="6" key="1">
    <citation type="submission" date="2015-02" db="EMBL/GenBank/DDBJ databases">
        <title>Genome sequencing for Strongylocentrotus purpuratus.</title>
        <authorList>
            <person name="Murali S."/>
            <person name="Liu Y."/>
            <person name="Vee V."/>
            <person name="English A."/>
            <person name="Wang M."/>
            <person name="Skinner E."/>
            <person name="Han Y."/>
            <person name="Muzny D.M."/>
            <person name="Worley K.C."/>
            <person name="Gibbs R.A."/>
        </authorList>
    </citation>
    <scope>NUCLEOTIDE SEQUENCE</scope>
</reference>
<keyword evidence="6" id="KW-1185">Reference proteome</keyword>
<dbReference type="OrthoDB" id="194468at2759"/>
<dbReference type="InterPro" id="IPR001054">
    <property type="entry name" value="A/G_cyclase"/>
</dbReference>
<accession>A0A7M7NIF5</accession>
<dbReference type="InParanoid" id="A0A7M7NIF5"/>
<dbReference type="GO" id="GO:0005524">
    <property type="term" value="F:ATP binding"/>
    <property type="evidence" value="ECO:0007669"/>
    <property type="project" value="UniProtKB-KW"/>
</dbReference>
<dbReference type="Pfam" id="PF00211">
    <property type="entry name" value="Guanylate_cyc"/>
    <property type="match status" value="1"/>
</dbReference>
<name>A0A7M7NIF5_STRPU</name>
<dbReference type="PROSITE" id="PS50125">
    <property type="entry name" value="GUANYLATE_CYCLASE_2"/>
    <property type="match status" value="1"/>
</dbReference>
<keyword evidence="1" id="KW-0547">Nucleotide-binding</keyword>
<dbReference type="PANTHER" id="PTHR16305">
    <property type="entry name" value="TESTICULAR SOLUBLE ADENYLYL CYCLASE"/>
    <property type="match status" value="1"/>
</dbReference>
<dbReference type="SUPFAM" id="SSF55073">
    <property type="entry name" value="Nucleotide cyclase"/>
    <property type="match status" value="1"/>
</dbReference>
<dbReference type="OMA" id="RTAMKVE"/>
<dbReference type="CDD" id="cd07302">
    <property type="entry name" value="CHD"/>
    <property type="match status" value="1"/>
</dbReference>
<dbReference type="AlphaFoldDB" id="A0A7M7NIF5"/>
<keyword evidence="2" id="KW-0067">ATP-binding</keyword>
<dbReference type="GeneID" id="100889118"/>
<dbReference type="KEGG" id="spu:100889118"/>
<dbReference type="InterPro" id="IPR029787">
    <property type="entry name" value="Nucleotide_cyclase"/>
</dbReference>
<dbReference type="GO" id="GO:0035556">
    <property type="term" value="P:intracellular signal transduction"/>
    <property type="evidence" value="ECO:0007669"/>
    <property type="project" value="InterPro"/>
</dbReference>
<dbReference type="EnsemblMetazoa" id="XM_030981230">
    <property type="protein sequence ID" value="XP_030837090"/>
    <property type="gene ID" value="LOC100889118"/>
</dbReference>
<dbReference type="RefSeq" id="XP_030837090.1">
    <property type="nucleotide sequence ID" value="XM_030981230.1"/>
</dbReference>
<evidence type="ECO:0000256" key="1">
    <source>
        <dbReference type="ARBA" id="ARBA00022741"/>
    </source>
</evidence>
<proteinExistence type="predicted"/>
<sequence length="343" mass="38725">MELEIEQREDDILELAAHLPDLVLQASNSIQDYPAVQHVESVVMFLDIWGFTSLCERHTKLNLGVDVLTKTLNDYLGLIENAILKNGGDVVEFAGDALLVLWDADLYGQTATMARAIRCARQIQRKCHDWSTESGISLALKIALAIGQSYITYVGCDSCRHYSTSGPAVSEANKTEKRCSRGSIVLSQRAWEACPDRTAMKVEELPEGERKLLSVEKEWAEKELDPVRKEFQTLNDPLKQGQKLEREPRIRKINFKSVRRSKMRPFIAPPVLSKFDENQSLDYLCEMREVTVVFISLHMDSAHDHSTCLQAVYDKIHTSVSQFQGNQSVFPSLSLRSACSCPF</sequence>
<feature type="domain" description="Guanylate cyclase" evidence="4">
    <location>
        <begin position="42"/>
        <end position="176"/>
    </location>
</feature>
<dbReference type="GO" id="GO:0009190">
    <property type="term" value="P:cyclic nucleotide biosynthetic process"/>
    <property type="evidence" value="ECO:0007669"/>
    <property type="project" value="InterPro"/>
</dbReference>
<evidence type="ECO:0000256" key="2">
    <source>
        <dbReference type="ARBA" id="ARBA00022840"/>
    </source>
</evidence>
<keyword evidence="3" id="KW-0456">Lyase</keyword>
<dbReference type="FunFam" id="3.30.70.1230:FF:000055">
    <property type="entry name" value="Adenylyl cyclase beta"/>
    <property type="match status" value="1"/>
</dbReference>